<dbReference type="EMBL" id="DF143320">
    <property type="protein sequence ID" value="GAA52597.1"/>
    <property type="molecule type" value="Genomic_DNA"/>
</dbReference>
<sequence length="347" mass="38285">MGPSATTAWSTKRFINGVERGRRKYVEGKEGGVSSSLFRLPAPLYSASKATQLMAPRDGRCGMSLFVCAIHVWDTAMALRPRHGKYKCVTIFTEQVATHVPAPIQEDRETVFVRPLTIDQPVSDNPESDEGYNGSDEQDRLKGMPASFQHDDDELDYSLICDVHNAERRESDVLLRSRAGKRRRRPGREGAFHVERLDKTNVEESACSQAGLFLKNALFSRLTCKGVRRAEPELLISLAKKQKARRKRKAAAGCAIEENVDSPCSVDGCWFVAGLDNYKRFTIDRGGTINASLGSGVERTDGFGQSGSIPVLIPSSDGMTARHLHGVTAERLLLLMAFVMPVSIRTV</sequence>
<organism evidence="2 3">
    <name type="scientific">Clonorchis sinensis</name>
    <name type="common">Chinese liver fluke</name>
    <dbReference type="NCBI Taxonomy" id="79923"/>
    <lineage>
        <taxon>Eukaryota</taxon>
        <taxon>Metazoa</taxon>
        <taxon>Spiralia</taxon>
        <taxon>Lophotrochozoa</taxon>
        <taxon>Platyhelminthes</taxon>
        <taxon>Trematoda</taxon>
        <taxon>Digenea</taxon>
        <taxon>Opisthorchiida</taxon>
        <taxon>Opisthorchiata</taxon>
        <taxon>Opisthorchiidae</taxon>
        <taxon>Clonorchis</taxon>
    </lineage>
</organism>
<dbReference type="AlphaFoldDB" id="G7YI14"/>
<proteinExistence type="predicted"/>
<protein>
    <submittedName>
        <fullName evidence="2">Uncharacterized protein</fullName>
    </submittedName>
</protein>
<accession>G7YI14</accession>
<evidence type="ECO:0000313" key="2">
    <source>
        <dbReference type="EMBL" id="GAA52597.1"/>
    </source>
</evidence>
<evidence type="ECO:0000313" key="3">
    <source>
        <dbReference type="Proteomes" id="UP000008909"/>
    </source>
</evidence>
<name>G7YI14_CLOSI</name>
<reference key="2">
    <citation type="submission" date="2011-10" db="EMBL/GenBank/DDBJ databases">
        <title>The genome and transcriptome sequence of Clonorchis sinensis provide insights into the carcinogenic liver fluke.</title>
        <authorList>
            <person name="Wang X."/>
            <person name="Huang Y."/>
            <person name="Chen W."/>
            <person name="Liu H."/>
            <person name="Guo L."/>
            <person name="Chen Y."/>
            <person name="Luo F."/>
            <person name="Zhou W."/>
            <person name="Sun J."/>
            <person name="Mao Q."/>
            <person name="Liang P."/>
            <person name="Zhou C."/>
            <person name="Tian Y."/>
            <person name="Men J."/>
            <person name="Lv X."/>
            <person name="Huang L."/>
            <person name="Zhou J."/>
            <person name="Hu Y."/>
            <person name="Li R."/>
            <person name="Zhang F."/>
            <person name="Lei H."/>
            <person name="Li X."/>
            <person name="Hu X."/>
            <person name="Liang C."/>
            <person name="Xu J."/>
            <person name="Wu Z."/>
            <person name="Yu X."/>
        </authorList>
    </citation>
    <scope>NUCLEOTIDE SEQUENCE</scope>
    <source>
        <strain>Henan</strain>
    </source>
</reference>
<feature type="region of interest" description="Disordered" evidence="1">
    <location>
        <begin position="118"/>
        <end position="141"/>
    </location>
</feature>
<keyword evidence="3" id="KW-1185">Reference proteome</keyword>
<evidence type="ECO:0000256" key="1">
    <source>
        <dbReference type="SAM" id="MobiDB-lite"/>
    </source>
</evidence>
<dbReference type="Proteomes" id="UP000008909">
    <property type="component" value="Unassembled WGS sequence"/>
</dbReference>
<reference evidence="2" key="1">
    <citation type="journal article" date="2011" name="Genome Biol.">
        <title>The draft genome of the carcinogenic human liver fluke Clonorchis sinensis.</title>
        <authorList>
            <person name="Wang X."/>
            <person name="Chen W."/>
            <person name="Huang Y."/>
            <person name="Sun J."/>
            <person name="Men J."/>
            <person name="Liu H."/>
            <person name="Luo F."/>
            <person name="Guo L."/>
            <person name="Lv X."/>
            <person name="Deng C."/>
            <person name="Zhou C."/>
            <person name="Fan Y."/>
            <person name="Li X."/>
            <person name="Huang L."/>
            <person name="Hu Y."/>
            <person name="Liang C."/>
            <person name="Hu X."/>
            <person name="Xu J."/>
            <person name="Yu X."/>
        </authorList>
    </citation>
    <scope>NUCLEOTIDE SEQUENCE [LARGE SCALE GENOMIC DNA]</scope>
    <source>
        <strain evidence="2">Henan</strain>
    </source>
</reference>
<gene>
    <name evidence="2" type="ORF">CLF_108426</name>
</gene>